<organism evidence="1 2">
    <name type="scientific">Paenibacillus hodogayensis</name>
    <dbReference type="NCBI Taxonomy" id="279208"/>
    <lineage>
        <taxon>Bacteria</taxon>
        <taxon>Bacillati</taxon>
        <taxon>Bacillota</taxon>
        <taxon>Bacilli</taxon>
        <taxon>Bacillales</taxon>
        <taxon>Paenibacillaceae</taxon>
        <taxon>Paenibacillus</taxon>
    </lineage>
</organism>
<sequence>MKRYGEMTREELQAELDRLEAEKGEAEFPSQTEIRTQKRWMIKAYLLSAASFVPGTYRVFGFSEPFELTYVNGVMAWGRMGSEEEASFPISMLHVMEDAPERN</sequence>
<dbReference type="InterPro" id="IPR014938">
    <property type="entry name" value="YfhH-like"/>
</dbReference>
<reference evidence="1 2" key="1">
    <citation type="submission" date="2024-09" db="EMBL/GenBank/DDBJ databases">
        <authorList>
            <person name="Sun Q."/>
            <person name="Mori K."/>
        </authorList>
    </citation>
    <scope>NUCLEOTIDE SEQUENCE [LARGE SCALE GENOMIC DNA]</scope>
    <source>
        <strain evidence="1 2">JCM 12520</strain>
    </source>
</reference>
<dbReference type="RefSeq" id="WP_344910264.1">
    <property type="nucleotide sequence ID" value="NZ_BAAAYO010000008.1"/>
</dbReference>
<dbReference type="Pfam" id="PF08838">
    <property type="entry name" value="DUF1811"/>
    <property type="match status" value="1"/>
</dbReference>
<keyword evidence="2" id="KW-1185">Reference proteome</keyword>
<dbReference type="EMBL" id="JBHMAG010000001">
    <property type="protein sequence ID" value="MFB9750079.1"/>
    <property type="molecule type" value="Genomic_DNA"/>
</dbReference>
<dbReference type="SUPFAM" id="SSF101697">
    <property type="entry name" value="Hypothetical protein YfhH"/>
    <property type="match status" value="1"/>
</dbReference>
<proteinExistence type="predicted"/>
<comment type="caution">
    <text evidence="1">The sequence shown here is derived from an EMBL/GenBank/DDBJ whole genome shotgun (WGS) entry which is preliminary data.</text>
</comment>
<evidence type="ECO:0000313" key="1">
    <source>
        <dbReference type="EMBL" id="MFB9750079.1"/>
    </source>
</evidence>
<dbReference type="Gene3D" id="1.10.287.880">
    <property type="entry name" value="Hypothetical protein YfhH domain"/>
    <property type="match status" value="1"/>
</dbReference>
<gene>
    <name evidence="1" type="ORF">ACFFNY_00705</name>
</gene>
<evidence type="ECO:0000313" key="2">
    <source>
        <dbReference type="Proteomes" id="UP001589619"/>
    </source>
</evidence>
<accession>A0ABV5VP80</accession>
<dbReference type="Gene3D" id="2.30.30.340">
    <property type="entry name" value="Hypothetical protein YfhH like domains"/>
    <property type="match status" value="1"/>
</dbReference>
<dbReference type="InterPro" id="IPR036289">
    <property type="entry name" value="YfhH"/>
</dbReference>
<protein>
    <submittedName>
        <fullName evidence="1">DUF1811 family protein</fullName>
    </submittedName>
</protein>
<dbReference type="Proteomes" id="UP001589619">
    <property type="component" value="Unassembled WGS sequence"/>
</dbReference>
<name>A0ABV5VP80_9BACL</name>